<keyword evidence="4 8" id="KW-0808">Transferase</keyword>
<dbReference type="PANTHER" id="PTHR36449:SF1">
    <property type="entry name" value="ACETYLTRANSFERASE"/>
    <property type="match status" value="1"/>
</dbReference>
<dbReference type="Pfam" id="PF13508">
    <property type="entry name" value="Acetyltransf_7"/>
    <property type="match status" value="1"/>
</dbReference>
<dbReference type="InterPro" id="IPR000182">
    <property type="entry name" value="GNAT_dom"/>
</dbReference>
<dbReference type="AlphaFoldDB" id="A0A656HJN2"/>
<accession>A0A656HJN2</accession>
<evidence type="ECO:0000256" key="1">
    <source>
        <dbReference type="ARBA" id="ARBA00009342"/>
    </source>
</evidence>
<dbReference type="GO" id="GO:0016747">
    <property type="term" value="F:acyltransferase activity, transferring groups other than amino-acyl groups"/>
    <property type="evidence" value="ECO:0007669"/>
    <property type="project" value="InterPro"/>
</dbReference>
<keyword evidence="3" id="KW-1277">Toxin-antitoxin system</keyword>
<protein>
    <submittedName>
        <fullName evidence="8">GCN5-related N-acetyltransferase</fullName>
    </submittedName>
</protein>
<evidence type="ECO:0000256" key="5">
    <source>
        <dbReference type="ARBA" id="ARBA00023315"/>
    </source>
</evidence>
<evidence type="ECO:0000256" key="4">
    <source>
        <dbReference type="ARBA" id="ARBA00022679"/>
    </source>
</evidence>
<evidence type="ECO:0000256" key="2">
    <source>
        <dbReference type="ARBA" id="ARBA00022491"/>
    </source>
</evidence>
<dbReference type="Gene3D" id="3.40.630.30">
    <property type="match status" value="1"/>
</dbReference>
<feature type="domain" description="N-acetyltransferase" evidence="7">
    <location>
        <begin position="46"/>
        <end position="150"/>
    </location>
</feature>
<reference evidence="9" key="1">
    <citation type="journal article" date="2011" name="Stand. Genomic Sci.">
        <title>Genome sequence of the filamentous, gliding Thiothrix nivea neotype strain (JP2(T)).</title>
        <authorList>
            <person name="Lapidus A."/>
            <person name="Nolan M."/>
            <person name="Lucas S."/>
            <person name="Glavina Del Rio T."/>
            <person name="Tice H."/>
            <person name="Cheng J.F."/>
            <person name="Tapia R."/>
            <person name="Han C."/>
            <person name="Goodwin L."/>
            <person name="Pitluck S."/>
            <person name="Liolios K."/>
            <person name="Pagani I."/>
            <person name="Ivanova N."/>
            <person name="Huntemann M."/>
            <person name="Mavromatis K."/>
            <person name="Mikhailova N."/>
            <person name="Pati A."/>
            <person name="Chen A."/>
            <person name="Palaniappan K."/>
            <person name="Land M."/>
            <person name="Brambilla E.M."/>
            <person name="Rohde M."/>
            <person name="Abt B."/>
            <person name="Verbarg S."/>
            <person name="Goker M."/>
            <person name="Bristow J."/>
            <person name="Eisen J.A."/>
            <person name="Markowitz V."/>
            <person name="Hugenholtz P."/>
            <person name="Kyrpides N.C."/>
            <person name="Klenk H.P."/>
            <person name="Woyke T."/>
        </authorList>
    </citation>
    <scope>NUCLEOTIDE SEQUENCE [LARGE SCALE GENOMIC DNA]</scope>
    <source>
        <strain evidence="9">ATCC 35100 / DSM 5205 / JP2</strain>
    </source>
</reference>
<evidence type="ECO:0000313" key="8">
    <source>
        <dbReference type="EMBL" id="EIJ35225.1"/>
    </source>
</evidence>
<evidence type="ECO:0000256" key="3">
    <source>
        <dbReference type="ARBA" id="ARBA00022649"/>
    </source>
</evidence>
<dbReference type="EMBL" id="JH651384">
    <property type="protein sequence ID" value="EIJ35225.1"/>
    <property type="molecule type" value="Genomic_DNA"/>
</dbReference>
<dbReference type="RefSeq" id="WP_002709134.1">
    <property type="nucleotide sequence ID" value="NZ_JH651384.1"/>
</dbReference>
<evidence type="ECO:0000256" key="6">
    <source>
        <dbReference type="ARBA" id="ARBA00049880"/>
    </source>
</evidence>
<name>A0A656HJN2_THINJ</name>
<comment type="catalytic activity">
    <reaction evidence="6">
        <text>glycyl-tRNA(Gly) + acetyl-CoA = N-acetylglycyl-tRNA(Gly) + CoA + H(+)</text>
        <dbReference type="Rhea" id="RHEA:81867"/>
        <dbReference type="Rhea" id="RHEA-COMP:9683"/>
        <dbReference type="Rhea" id="RHEA-COMP:19766"/>
        <dbReference type="ChEBI" id="CHEBI:15378"/>
        <dbReference type="ChEBI" id="CHEBI:57287"/>
        <dbReference type="ChEBI" id="CHEBI:57288"/>
        <dbReference type="ChEBI" id="CHEBI:78522"/>
        <dbReference type="ChEBI" id="CHEBI:232036"/>
    </reaction>
</comment>
<comment type="similarity">
    <text evidence="1">Belongs to the acetyltransferase family. GNAT subfamily.</text>
</comment>
<keyword evidence="2" id="KW-0678">Repressor</keyword>
<dbReference type="SUPFAM" id="SSF55729">
    <property type="entry name" value="Acyl-CoA N-acyltransferases (Nat)"/>
    <property type="match status" value="1"/>
</dbReference>
<dbReference type="PANTHER" id="PTHR36449">
    <property type="entry name" value="ACETYLTRANSFERASE-RELATED"/>
    <property type="match status" value="1"/>
</dbReference>
<keyword evidence="5" id="KW-0012">Acyltransferase</keyword>
<dbReference type="Proteomes" id="UP000005317">
    <property type="component" value="Unassembled WGS sequence"/>
</dbReference>
<proteinExistence type="inferred from homology"/>
<keyword evidence="9" id="KW-1185">Reference proteome</keyword>
<gene>
    <name evidence="8" type="ORF">Thini_2687</name>
</gene>
<evidence type="ECO:0000313" key="9">
    <source>
        <dbReference type="Proteomes" id="UP000005317"/>
    </source>
</evidence>
<dbReference type="InterPro" id="IPR016181">
    <property type="entry name" value="Acyl_CoA_acyltransferase"/>
</dbReference>
<sequence>MTAGNPLSIVMLAPQHDRSAFDCGQDDLNRYLQQVASQHQKKQVSRTWVAVRPSEPERIVGFYTTTLAEISAEYFNPKDLKKLPKTSLPVARLSRLAVGQQYQGQHIGQRLLIDAIVRTARLLEDFAVVGMVVDAKDEAVSRYYQHFGFVPWQDDALKLYMPAQALLDVYAAVIGE</sequence>
<evidence type="ECO:0000259" key="7">
    <source>
        <dbReference type="Pfam" id="PF13508"/>
    </source>
</evidence>
<organism evidence="8 9">
    <name type="scientific">Thiothrix nivea (strain ATCC 35100 / DSM 5205 / JP2)</name>
    <dbReference type="NCBI Taxonomy" id="870187"/>
    <lineage>
        <taxon>Bacteria</taxon>
        <taxon>Pseudomonadati</taxon>
        <taxon>Pseudomonadota</taxon>
        <taxon>Gammaproteobacteria</taxon>
        <taxon>Thiotrichales</taxon>
        <taxon>Thiotrichaceae</taxon>
        <taxon>Thiothrix</taxon>
    </lineage>
</organism>